<feature type="domain" description="Enoyl reductase (ER)" evidence="3">
    <location>
        <begin position="14"/>
        <end position="337"/>
    </location>
</feature>
<dbReference type="Gene3D" id="3.40.50.720">
    <property type="entry name" value="NAD(P)-binding Rossmann-like Domain"/>
    <property type="match status" value="1"/>
</dbReference>
<comment type="caution">
    <text evidence="4">The sequence shown here is derived from an EMBL/GenBank/DDBJ whole genome shotgun (WGS) entry which is preliminary data.</text>
</comment>
<dbReference type="PANTHER" id="PTHR45348:SF2">
    <property type="entry name" value="ZINC-TYPE ALCOHOL DEHYDROGENASE-LIKE PROTEIN C2E1P3.01"/>
    <property type="match status" value="1"/>
</dbReference>
<keyword evidence="2" id="KW-0560">Oxidoreductase</keyword>
<evidence type="ECO:0000313" key="4">
    <source>
        <dbReference type="EMBL" id="TGJ79363.1"/>
    </source>
</evidence>
<reference evidence="4 5" key="1">
    <citation type="submission" date="2019-03" db="EMBL/GenBank/DDBJ databases">
        <title>Draft genome sequence of Xylaria hypoxylon DSM 108379, a ubiquitous saprotrophic-parasitic fungi on hardwood.</title>
        <authorList>
            <person name="Buettner E."/>
            <person name="Leonhardt S."/>
            <person name="Gebauer A.M."/>
            <person name="Liers C."/>
            <person name="Hofrichter M."/>
            <person name="Kellner H."/>
        </authorList>
    </citation>
    <scope>NUCLEOTIDE SEQUENCE [LARGE SCALE GENOMIC DNA]</scope>
    <source>
        <strain evidence="4 5">DSM 108379</strain>
    </source>
</reference>
<dbReference type="GO" id="GO:0016651">
    <property type="term" value="F:oxidoreductase activity, acting on NAD(P)H"/>
    <property type="evidence" value="ECO:0007669"/>
    <property type="project" value="InterPro"/>
</dbReference>
<dbReference type="Proteomes" id="UP000297716">
    <property type="component" value="Unassembled WGS sequence"/>
</dbReference>
<keyword evidence="5" id="KW-1185">Reference proteome</keyword>
<accession>A0A4Z0YL38</accession>
<evidence type="ECO:0000256" key="1">
    <source>
        <dbReference type="ARBA" id="ARBA00008072"/>
    </source>
</evidence>
<dbReference type="EMBL" id="SKBN01000294">
    <property type="protein sequence ID" value="TGJ79363.1"/>
    <property type="molecule type" value="Genomic_DNA"/>
</dbReference>
<dbReference type="SMART" id="SM00829">
    <property type="entry name" value="PKS_ER"/>
    <property type="match status" value="1"/>
</dbReference>
<evidence type="ECO:0000256" key="2">
    <source>
        <dbReference type="ARBA" id="ARBA00023002"/>
    </source>
</evidence>
<dbReference type="InterPro" id="IPR036291">
    <property type="entry name" value="NAD(P)-bd_dom_sf"/>
</dbReference>
<dbReference type="STRING" id="37992.A0A4Z0YL38"/>
<dbReference type="Pfam" id="PF00107">
    <property type="entry name" value="ADH_zinc_N"/>
    <property type="match status" value="1"/>
</dbReference>
<organism evidence="4 5">
    <name type="scientific">Xylaria hypoxylon</name>
    <dbReference type="NCBI Taxonomy" id="37992"/>
    <lineage>
        <taxon>Eukaryota</taxon>
        <taxon>Fungi</taxon>
        <taxon>Dikarya</taxon>
        <taxon>Ascomycota</taxon>
        <taxon>Pezizomycotina</taxon>
        <taxon>Sordariomycetes</taxon>
        <taxon>Xylariomycetidae</taxon>
        <taxon>Xylariales</taxon>
        <taxon>Xylariaceae</taxon>
        <taxon>Xylaria</taxon>
    </lineage>
</organism>
<dbReference type="InterPro" id="IPR013154">
    <property type="entry name" value="ADH-like_N"/>
</dbReference>
<sequence>MAPTNRAAFYPSDKASKLKVDVSPYPTAGENDVIIKVAVAAVNPVDHKIQTAGTDIFPFLTYPYVGGIDVAGTVAEVGASVTKFRPGDRVLGFPSDFACRAGGYQEYTAVPASVVTLLPARTSFLDAATLPSSVATGAVALYQYLNLAHPSVPARPRNGQTLLVTAGASCVGSHTIQLAVASGYEVITTSSPHNFAHCTAMGASRVFDYHSATLVQDVKDAFKGKQCAGAFSSVESSNALVFDVVSASEGSKSVACSILFSPETVPADLKVEWIHAYYIKDTPLADVIFGTFLPAALASGQYKAAPKPHVVGTGLESVQAAFEISRANAVSCEKLVVTLTEEA</sequence>
<dbReference type="InterPro" id="IPR047122">
    <property type="entry name" value="Trans-enoyl_RdTase-like"/>
</dbReference>
<dbReference type="Gene3D" id="3.90.180.10">
    <property type="entry name" value="Medium-chain alcohol dehydrogenases, catalytic domain"/>
    <property type="match status" value="1"/>
</dbReference>
<dbReference type="InterPro" id="IPR011032">
    <property type="entry name" value="GroES-like_sf"/>
</dbReference>
<evidence type="ECO:0000313" key="5">
    <source>
        <dbReference type="Proteomes" id="UP000297716"/>
    </source>
</evidence>
<evidence type="ECO:0000259" key="3">
    <source>
        <dbReference type="SMART" id="SM00829"/>
    </source>
</evidence>
<dbReference type="PANTHER" id="PTHR45348">
    <property type="entry name" value="HYPOTHETICAL OXIDOREDUCTASE (EUROFUNG)"/>
    <property type="match status" value="1"/>
</dbReference>
<proteinExistence type="inferred from homology"/>
<dbReference type="InterPro" id="IPR013149">
    <property type="entry name" value="ADH-like_C"/>
</dbReference>
<dbReference type="InterPro" id="IPR020843">
    <property type="entry name" value="ER"/>
</dbReference>
<protein>
    <recommendedName>
        <fullName evidence="3">Enoyl reductase (ER) domain-containing protein</fullName>
    </recommendedName>
</protein>
<dbReference type="SUPFAM" id="SSF51735">
    <property type="entry name" value="NAD(P)-binding Rossmann-fold domains"/>
    <property type="match status" value="1"/>
</dbReference>
<dbReference type="Pfam" id="PF08240">
    <property type="entry name" value="ADH_N"/>
    <property type="match status" value="1"/>
</dbReference>
<dbReference type="CDD" id="cd08249">
    <property type="entry name" value="enoyl_reductase_like"/>
    <property type="match status" value="1"/>
</dbReference>
<name>A0A4Z0YL38_9PEZI</name>
<gene>
    <name evidence="4" type="ORF">E0Z10_g9402</name>
</gene>
<dbReference type="SUPFAM" id="SSF50129">
    <property type="entry name" value="GroES-like"/>
    <property type="match status" value="1"/>
</dbReference>
<dbReference type="AlphaFoldDB" id="A0A4Z0YL38"/>
<dbReference type="OrthoDB" id="3509362at2759"/>
<comment type="similarity">
    <text evidence="1">Belongs to the zinc-containing alcohol dehydrogenase family.</text>
</comment>